<dbReference type="InterPro" id="IPR036179">
    <property type="entry name" value="Ig-like_dom_sf"/>
</dbReference>
<sequence>MEISCNVLNSGENAIFNCTVSGTPIGNIRWFKNGEVLMPTKNGNIKLLDPLLLQINDVTRHDKGMYQCFVENEKENTQGSAELRLGDLLDNDFIAIDQRIEMNGNKVAQWFSKLREEAIIAPSKRYVTKAHFSDDEFQTITSINKKKLSDCLRLLLLPVEKARDEEKQVKIKGLTLELEGKIYTAKQLEQSDTDTDSGESNNYSEPSSLEEEEEEVIEEEYRNKTNKTEESRPEKAKKKRKKSKTPSPIGTHTRSNKKRR</sequence>
<dbReference type="SMART" id="SM00409">
    <property type="entry name" value="IG"/>
    <property type="match status" value="1"/>
</dbReference>
<feature type="domain" description="Ig-like" evidence="5">
    <location>
        <begin position="1"/>
        <end position="84"/>
    </location>
</feature>
<protein>
    <recommendedName>
        <fullName evidence="5">Ig-like domain-containing protein</fullName>
    </recommendedName>
</protein>
<dbReference type="GO" id="GO:0098609">
    <property type="term" value="P:cell-cell adhesion"/>
    <property type="evidence" value="ECO:0007669"/>
    <property type="project" value="TreeGrafter"/>
</dbReference>
<keyword evidence="3" id="KW-0393">Immunoglobulin domain</keyword>
<gene>
    <name evidence="6" type="ORF">CEUTPL_LOCUS1122</name>
</gene>
<dbReference type="AlphaFoldDB" id="A0A9N9M9V9"/>
<dbReference type="EMBL" id="OU892277">
    <property type="protein sequence ID" value="CAG9760390.1"/>
    <property type="molecule type" value="Genomic_DNA"/>
</dbReference>
<dbReference type="Pfam" id="PF07679">
    <property type="entry name" value="I-set"/>
    <property type="match status" value="1"/>
</dbReference>
<evidence type="ECO:0000256" key="2">
    <source>
        <dbReference type="ARBA" id="ARBA00023157"/>
    </source>
</evidence>
<evidence type="ECO:0000313" key="7">
    <source>
        <dbReference type="Proteomes" id="UP001152799"/>
    </source>
</evidence>
<organism evidence="6 7">
    <name type="scientific">Ceutorhynchus assimilis</name>
    <name type="common">cabbage seed weevil</name>
    <dbReference type="NCBI Taxonomy" id="467358"/>
    <lineage>
        <taxon>Eukaryota</taxon>
        <taxon>Metazoa</taxon>
        <taxon>Ecdysozoa</taxon>
        <taxon>Arthropoda</taxon>
        <taxon>Hexapoda</taxon>
        <taxon>Insecta</taxon>
        <taxon>Pterygota</taxon>
        <taxon>Neoptera</taxon>
        <taxon>Endopterygota</taxon>
        <taxon>Coleoptera</taxon>
        <taxon>Polyphaga</taxon>
        <taxon>Cucujiformia</taxon>
        <taxon>Curculionidae</taxon>
        <taxon>Ceutorhynchinae</taxon>
        <taxon>Ceutorhynchus</taxon>
    </lineage>
</organism>
<dbReference type="SMART" id="SM00408">
    <property type="entry name" value="IGc2"/>
    <property type="match status" value="1"/>
</dbReference>
<dbReference type="InterPro" id="IPR007110">
    <property type="entry name" value="Ig-like_dom"/>
</dbReference>
<proteinExistence type="predicted"/>
<feature type="compositionally biased region" description="Acidic residues" evidence="4">
    <location>
        <begin position="208"/>
        <end position="218"/>
    </location>
</feature>
<dbReference type="InterPro" id="IPR003598">
    <property type="entry name" value="Ig_sub2"/>
</dbReference>
<feature type="compositionally biased region" description="Basic and acidic residues" evidence="4">
    <location>
        <begin position="219"/>
        <end position="234"/>
    </location>
</feature>
<dbReference type="FunFam" id="2.60.40.10:FF:000032">
    <property type="entry name" value="palladin isoform X1"/>
    <property type="match status" value="1"/>
</dbReference>
<dbReference type="InterPro" id="IPR013098">
    <property type="entry name" value="Ig_I-set"/>
</dbReference>
<dbReference type="PANTHER" id="PTHR44170:SF54">
    <property type="entry name" value="FI24025P1"/>
    <property type="match status" value="1"/>
</dbReference>
<accession>A0A9N9M9V9</accession>
<dbReference type="SUPFAM" id="SSF48726">
    <property type="entry name" value="Immunoglobulin"/>
    <property type="match status" value="1"/>
</dbReference>
<dbReference type="InterPro" id="IPR003599">
    <property type="entry name" value="Ig_sub"/>
</dbReference>
<feature type="region of interest" description="Disordered" evidence="4">
    <location>
        <begin position="187"/>
        <end position="260"/>
    </location>
</feature>
<dbReference type="OrthoDB" id="5969272at2759"/>
<keyword evidence="2" id="KW-1015">Disulfide bond</keyword>
<feature type="compositionally biased region" description="Basic residues" evidence="4">
    <location>
        <begin position="235"/>
        <end position="244"/>
    </location>
</feature>
<dbReference type="PANTHER" id="PTHR44170">
    <property type="entry name" value="PROTEIN SIDEKICK"/>
    <property type="match status" value="1"/>
</dbReference>
<evidence type="ECO:0000256" key="4">
    <source>
        <dbReference type="SAM" id="MobiDB-lite"/>
    </source>
</evidence>
<dbReference type="Proteomes" id="UP001152799">
    <property type="component" value="Chromosome 1"/>
</dbReference>
<dbReference type="Gene3D" id="2.60.40.10">
    <property type="entry name" value="Immunoglobulins"/>
    <property type="match status" value="1"/>
</dbReference>
<keyword evidence="1" id="KW-0677">Repeat</keyword>
<dbReference type="PROSITE" id="PS50835">
    <property type="entry name" value="IG_LIKE"/>
    <property type="match status" value="1"/>
</dbReference>
<evidence type="ECO:0000313" key="6">
    <source>
        <dbReference type="EMBL" id="CAG9760390.1"/>
    </source>
</evidence>
<reference evidence="6" key="1">
    <citation type="submission" date="2022-01" db="EMBL/GenBank/DDBJ databases">
        <authorList>
            <person name="King R."/>
        </authorList>
    </citation>
    <scope>NUCLEOTIDE SEQUENCE</scope>
</reference>
<evidence type="ECO:0000259" key="5">
    <source>
        <dbReference type="PROSITE" id="PS50835"/>
    </source>
</evidence>
<keyword evidence="7" id="KW-1185">Reference proteome</keyword>
<evidence type="ECO:0000256" key="1">
    <source>
        <dbReference type="ARBA" id="ARBA00022737"/>
    </source>
</evidence>
<name>A0A9N9M9V9_9CUCU</name>
<evidence type="ECO:0000256" key="3">
    <source>
        <dbReference type="ARBA" id="ARBA00023319"/>
    </source>
</evidence>
<dbReference type="InterPro" id="IPR013783">
    <property type="entry name" value="Ig-like_fold"/>
</dbReference>